<dbReference type="CDD" id="cd00086">
    <property type="entry name" value="homeodomain"/>
    <property type="match status" value="1"/>
</dbReference>
<evidence type="ECO:0000256" key="5">
    <source>
        <dbReference type="ARBA" id="ARBA00023155"/>
    </source>
</evidence>
<feature type="DNA-binding region" description="Homeobox" evidence="8">
    <location>
        <begin position="478"/>
        <end position="540"/>
    </location>
</feature>
<evidence type="ECO:0000256" key="8">
    <source>
        <dbReference type="PROSITE-ProRule" id="PRU00108"/>
    </source>
</evidence>
<evidence type="ECO:0000256" key="6">
    <source>
        <dbReference type="ARBA" id="ARBA00023163"/>
    </source>
</evidence>
<dbReference type="SMART" id="SM00389">
    <property type="entry name" value="HOX"/>
    <property type="match status" value="1"/>
</dbReference>
<dbReference type="Pfam" id="PF05920">
    <property type="entry name" value="Homeobox_KN"/>
    <property type="match status" value="1"/>
</dbReference>
<dbReference type="GO" id="GO:0003677">
    <property type="term" value="F:DNA binding"/>
    <property type="evidence" value="ECO:0007669"/>
    <property type="project" value="UniProtKB-UniRule"/>
</dbReference>
<dbReference type="GO" id="GO:0005634">
    <property type="term" value="C:nucleus"/>
    <property type="evidence" value="ECO:0007669"/>
    <property type="project" value="UniProtKB-SubCell"/>
</dbReference>
<name>A0A443NU62_9MAGN</name>
<protein>
    <submittedName>
        <fullName evidence="11">BEL1-like homeodomain-containing protein</fullName>
    </submittedName>
</protein>
<dbReference type="SMART" id="SM00574">
    <property type="entry name" value="POX"/>
    <property type="match status" value="1"/>
</dbReference>
<dbReference type="FunFam" id="1.10.10.60:FF:000083">
    <property type="entry name" value="BEL1-like homeodomain protein 4"/>
    <property type="match status" value="1"/>
</dbReference>
<feature type="region of interest" description="Disordered" evidence="9">
    <location>
        <begin position="212"/>
        <end position="241"/>
    </location>
</feature>
<evidence type="ECO:0000256" key="3">
    <source>
        <dbReference type="ARBA" id="ARBA00023015"/>
    </source>
</evidence>
<dbReference type="PANTHER" id="PTHR11850">
    <property type="entry name" value="HOMEOBOX PROTEIN TRANSCRIPTION FACTORS"/>
    <property type="match status" value="1"/>
</dbReference>
<dbReference type="EMBL" id="QPKB01000004">
    <property type="protein sequence ID" value="RWR82042.1"/>
    <property type="molecule type" value="Genomic_DNA"/>
</dbReference>
<dbReference type="Gene3D" id="1.10.10.60">
    <property type="entry name" value="Homeodomain-like"/>
    <property type="match status" value="1"/>
</dbReference>
<dbReference type="InterPro" id="IPR008422">
    <property type="entry name" value="KN_HD"/>
</dbReference>
<feature type="domain" description="Homeobox" evidence="10">
    <location>
        <begin position="476"/>
        <end position="539"/>
    </location>
</feature>
<keyword evidence="7 8" id="KW-0539">Nucleus</keyword>
<proteinExistence type="inferred from homology"/>
<accession>A0A443NU62</accession>
<evidence type="ECO:0000256" key="4">
    <source>
        <dbReference type="ARBA" id="ARBA00023125"/>
    </source>
</evidence>
<keyword evidence="4 8" id="KW-0238">DNA-binding</keyword>
<dbReference type="PROSITE" id="PS50071">
    <property type="entry name" value="HOMEOBOX_2"/>
    <property type="match status" value="1"/>
</dbReference>
<dbReference type="InterPro" id="IPR001356">
    <property type="entry name" value="HD"/>
</dbReference>
<keyword evidence="5 8" id="KW-0371">Homeobox</keyword>
<evidence type="ECO:0000313" key="12">
    <source>
        <dbReference type="Proteomes" id="UP000283530"/>
    </source>
</evidence>
<comment type="caution">
    <text evidence="11">The sequence shown here is derived from an EMBL/GenBank/DDBJ whole genome shotgun (WGS) entry which is preliminary data.</text>
</comment>
<dbReference type="InterPro" id="IPR009057">
    <property type="entry name" value="Homeodomain-like_sf"/>
</dbReference>
<comment type="subcellular location">
    <subcellularLocation>
        <location evidence="1 8">Nucleus</location>
    </subcellularLocation>
</comment>
<dbReference type="Pfam" id="PF07526">
    <property type="entry name" value="POX"/>
    <property type="match status" value="1"/>
</dbReference>
<evidence type="ECO:0000313" key="11">
    <source>
        <dbReference type="EMBL" id="RWR82042.1"/>
    </source>
</evidence>
<dbReference type="STRING" id="337451.A0A443NU62"/>
<evidence type="ECO:0000256" key="7">
    <source>
        <dbReference type="ARBA" id="ARBA00023242"/>
    </source>
</evidence>
<organism evidence="11 12">
    <name type="scientific">Cinnamomum micranthum f. kanehirae</name>
    <dbReference type="NCBI Taxonomy" id="337451"/>
    <lineage>
        <taxon>Eukaryota</taxon>
        <taxon>Viridiplantae</taxon>
        <taxon>Streptophyta</taxon>
        <taxon>Embryophyta</taxon>
        <taxon>Tracheophyta</taxon>
        <taxon>Spermatophyta</taxon>
        <taxon>Magnoliopsida</taxon>
        <taxon>Magnoliidae</taxon>
        <taxon>Laurales</taxon>
        <taxon>Lauraceae</taxon>
        <taxon>Cinnamomum</taxon>
    </lineage>
</organism>
<evidence type="ECO:0000256" key="9">
    <source>
        <dbReference type="SAM" id="MobiDB-lite"/>
    </source>
</evidence>
<sequence length="789" mass="86589">MATYYNTSNQRDVMPTLYLGDPGHAPYPESSLPSSMVYMNYSSAGSYSDHLASNSQPQQNCVELPVPTAMLSQDSSVGPSVSASSHQGILSNLVSSRLGEQAYGVWRDGRNEMVFMQPTSALTTMQAISGQMNDNTDDLVRHPGREETHMDFRTQLGILQSGQSFQSQRPDVSAIQGQGLSLSLSTQIPSTIQVPSFQYHRHTNEDISFLGSHQSTSGDGGLCRDDGSHTKQSRNAEFPPAYSGGGHPIKGEILGSNPQCSAALKQMNMDPSYGFAGLSSTIPNSKYLKAAQQLLDEVVNVRKALKQDSEKRQSFNMSVGISGSKDTDGGSKGGALPTTDGIPANPQDSTSNSTNELSPAERQDLQNKMTKLLSMLDEVDKRYKQYYRQMQIVVSSFDMIAGCGAAKPYTALALQTISRHFRSLRDAISSQIKATRKSLGEQDSSSCKVGGISRLRFVDQQLRQQRALQQIGMIQQHAWRPQRGLPESSVSILRAWLFEHFLHPYPKDSDKIMLARQTGLTRSQVSNWFINARVRLWKPMVEEMYKEEIGDADVDSNSSSDNATKVRSEAKASEDREELQSMKSAVENCPTSSYDGNMKSDHISDIDMDGTTPGLQNGVNLDDPNYGNLKLRDQGSNTNDCSLLQDALIQPDGNGRFMAYQMAELGRFGNGGVSLTLGLQHCDGGLPVSGGEQNFITVRGGDEMFGTASDRADAAEYDCMNLGNRRHRDGPTGAGQKETEITIITKLRHESLWLIELYFFLIFSLTVCSVSGKCLFSVMEIWFVISISP</sequence>
<evidence type="ECO:0000259" key="10">
    <source>
        <dbReference type="PROSITE" id="PS50071"/>
    </source>
</evidence>
<dbReference type="GO" id="GO:0006355">
    <property type="term" value="P:regulation of DNA-templated transcription"/>
    <property type="evidence" value="ECO:0007669"/>
    <property type="project" value="InterPro"/>
</dbReference>
<evidence type="ECO:0000256" key="1">
    <source>
        <dbReference type="ARBA" id="ARBA00004123"/>
    </source>
</evidence>
<feature type="compositionally biased region" description="Polar residues" evidence="9">
    <location>
        <begin position="346"/>
        <end position="357"/>
    </location>
</feature>
<keyword evidence="6" id="KW-0804">Transcription</keyword>
<gene>
    <name evidence="11" type="ORF">CKAN_01075100</name>
</gene>
<dbReference type="OrthoDB" id="10056939at2759"/>
<keyword evidence="3" id="KW-0805">Transcription regulation</keyword>
<feature type="region of interest" description="Disordered" evidence="9">
    <location>
        <begin position="552"/>
        <end position="596"/>
    </location>
</feature>
<evidence type="ECO:0000256" key="2">
    <source>
        <dbReference type="ARBA" id="ARBA00006454"/>
    </source>
</evidence>
<comment type="similarity">
    <text evidence="2">Belongs to the TALE/BELL homeobox family.</text>
</comment>
<dbReference type="InterPro" id="IPR050224">
    <property type="entry name" value="TALE_homeobox"/>
</dbReference>
<dbReference type="SUPFAM" id="SSF46689">
    <property type="entry name" value="Homeodomain-like"/>
    <property type="match status" value="1"/>
</dbReference>
<feature type="compositionally biased region" description="Basic and acidic residues" evidence="9">
    <location>
        <begin position="564"/>
        <end position="580"/>
    </location>
</feature>
<dbReference type="InterPro" id="IPR006563">
    <property type="entry name" value="POX_dom"/>
</dbReference>
<feature type="region of interest" description="Disordered" evidence="9">
    <location>
        <begin position="306"/>
        <end position="361"/>
    </location>
</feature>
<dbReference type="AlphaFoldDB" id="A0A443NU62"/>
<dbReference type="Proteomes" id="UP000283530">
    <property type="component" value="Unassembled WGS sequence"/>
</dbReference>
<reference evidence="11 12" key="1">
    <citation type="journal article" date="2019" name="Nat. Plants">
        <title>Stout camphor tree genome fills gaps in understanding of flowering plant genome evolution.</title>
        <authorList>
            <person name="Chaw S.M."/>
            <person name="Liu Y.C."/>
            <person name="Wu Y.W."/>
            <person name="Wang H.Y."/>
            <person name="Lin C.I."/>
            <person name="Wu C.S."/>
            <person name="Ke H.M."/>
            <person name="Chang L.Y."/>
            <person name="Hsu C.Y."/>
            <person name="Yang H.T."/>
            <person name="Sudianto E."/>
            <person name="Hsu M.H."/>
            <person name="Wu K.P."/>
            <person name="Wang L.N."/>
            <person name="Leebens-Mack J.H."/>
            <person name="Tsai I.J."/>
        </authorList>
    </citation>
    <scope>NUCLEOTIDE SEQUENCE [LARGE SCALE GENOMIC DNA]</scope>
    <source>
        <strain evidence="12">cv. Chaw 1501</strain>
        <tissue evidence="11">Young leaves</tissue>
    </source>
</reference>
<keyword evidence="12" id="KW-1185">Reference proteome</keyword>